<dbReference type="GO" id="GO:0016287">
    <property type="term" value="F:glycerone-phosphate O-acyltransferase activity"/>
    <property type="evidence" value="ECO:0007669"/>
    <property type="project" value="TreeGrafter"/>
</dbReference>
<comment type="caution">
    <text evidence="3">The sequence shown here is derived from an EMBL/GenBank/DDBJ whole genome shotgun (WGS) entry which is preliminary data.</text>
</comment>
<name>A0A831LP17_9BACT</name>
<dbReference type="SUPFAM" id="SSF69593">
    <property type="entry name" value="Glycerol-3-phosphate (1)-acyltransferase"/>
    <property type="match status" value="1"/>
</dbReference>
<dbReference type="InterPro" id="IPR052744">
    <property type="entry name" value="GPAT/DAPAT"/>
</dbReference>
<dbReference type="SMART" id="SM00563">
    <property type="entry name" value="PlsC"/>
    <property type="match status" value="1"/>
</dbReference>
<dbReference type="EMBL" id="DSDK01000252">
    <property type="protein sequence ID" value="HDR50883.1"/>
    <property type="molecule type" value="Genomic_DNA"/>
</dbReference>
<keyword evidence="1" id="KW-1133">Transmembrane helix</keyword>
<feature type="transmembrane region" description="Helical" evidence="1">
    <location>
        <begin position="352"/>
        <end position="372"/>
    </location>
</feature>
<reference evidence="3" key="1">
    <citation type="journal article" date="2020" name="mSystems">
        <title>Genome- and Community-Level Interaction Insights into Carbon Utilization and Element Cycling Functions of Hydrothermarchaeota in Hydrothermal Sediment.</title>
        <authorList>
            <person name="Zhou Z."/>
            <person name="Liu Y."/>
            <person name="Xu W."/>
            <person name="Pan J."/>
            <person name="Luo Z.H."/>
            <person name="Li M."/>
        </authorList>
    </citation>
    <scope>NUCLEOTIDE SEQUENCE [LARGE SCALE GENOMIC DNA]</scope>
    <source>
        <strain evidence="3">SpSt-1217</strain>
    </source>
</reference>
<protein>
    <recommendedName>
        <fullName evidence="2">Phospholipid/glycerol acyltransferase domain-containing protein</fullName>
    </recommendedName>
</protein>
<dbReference type="AlphaFoldDB" id="A0A831LP17"/>
<dbReference type="PANTHER" id="PTHR31605:SF0">
    <property type="entry name" value="GLYCEROL-3-PHOSPHATE O-ACYLTRANSFERASE 1"/>
    <property type="match status" value="1"/>
</dbReference>
<dbReference type="GO" id="GO:0004366">
    <property type="term" value="F:glycerol-3-phosphate O-acyltransferase activity"/>
    <property type="evidence" value="ECO:0007669"/>
    <property type="project" value="TreeGrafter"/>
</dbReference>
<proteinExistence type="predicted"/>
<feature type="domain" description="Phospholipid/glycerol acyltransferase" evidence="2">
    <location>
        <begin position="42"/>
        <end position="171"/>
    </location>
</feature>
<keyword evidence="1" id="KW-0812">Transmembrane</keyword>
<keyword evidence="1" id="KW-0472">Membrane</keyword>
<feature type="transmembrane region" description="Helical" evidence="1">
    <location>
        <begin position="384"/>
        <end position="407"/>
    </location>
</feature>
<dbReference type="PANTHER" id="PTHR31605">
    <property type="entry name" value="GLYCEROL-3-PHOSPHATE O-ACYLTRANSFERASE 1"/>
    <property type="match status" value="1"/>
</dbReference>
<organism evidence="3">
    <name type="scientific">Mariniphaga anaerophila</name>
    <dbReference type="NCBI Taxonomy" id="1484053"/>
    <lineage>
        <taxon>Bacteria</taxon>
        <taxon>Pseudomonadati</taxon>
        <taxon>Bacteroidota</taxon>
        <taxon>Bacteroidia</taxon>
        <taxon>Marinilabiliales</taxon>
        <taxon>Prolixibacteraceae</taxon>
        <taxon>Mariniphaga</taxon>
    </lineage>
</organism>
<accession>A0A831LP17</accession>
<dbReference type="InterPro" id="IPR002123">
    <property type="entry name" value="Plipid/glycerol_acylTrfase"/>
</dbReference>
<evidence type="ECO:0000256" key="1">
    <source>
        <dbReference type="SAM" id="Phobius"/>
    </source>
</evidence>
<dbReference type="Pfam" id="PF01553">
    <property type="entry name" value="Acyltransferase"/>
    <property type="match status" value="1"/>
</dbReference>
<feature type="transmembrane region" description="Helical" evidence="1">
    <location>
        <begin position="314"/>
        <end position="340"/>
    </location>
</feature>
<sequence>MKYEKWSLGYWFLKQYVRFAEWLIYKNIIVTGKEKIPHNKPIVFAPNHQNALSDPLAVLLNTRFQPVWLARADIFGKSKVADTLLRFMKIMPVYRLRDGKANLEKNEQTFADSIKVLENNFALALFPEAAHSAKRQMLVHKKAVPRIVFMAGEKTSNQLDIQIIPTGIYYSHYWKFNRSVIVNFGNPILVKDYIDTYSVNPNKAVIALKNKIYDAILPLTINIKSKRFYNEFERIREIYGKHFLKRQNKNYSILNLFKSDQQLTEKLDELEAVHPEETEKLAAEVNDLYERIKSAGLRSWLFNKNENHLAKLPAGVFILLIGLPVFVWGFLFNAIPFFLIDRLIRKKVKDESFWSTFFLGAGLVVFPVLYLAQLLAVAWFIPGFWLKLAFLASLPLAGKLAFNWYILLRKTIGRCRITGLKRFKPEIYNPLIKEKEQLFKKLDKLISIH</sequence>
<dbReference type="GO" id="GO:0008654">
    <property type="term" value="P:phospholipid biosynthetic process"/>
    <property type="evidence" value="ECO:0007669"/>
    <property type="project" value="TreeGrafter"/>
</dbReference>
<gene>
    <name evidence="3" type="ORF">ENN90_04580</name>
</gene>
<evidence type="ECO:0000259" key="2">
    <source>
        <dbReference type="SMART" id="SM00563"/>
    </source>
</evidence>
<dbReference type="Proteomes" id="UP000886047">
    <property type="component" value="Unassembled WGS sequence"/>
</dbReference>
<evidence type="ECO:0000313" key="3">
    <source>
        <dbReference type="EMBL" id="HDR50883.1"/>
    </source>
</evidence>